<comment type="caution">
    <text evidence="2">The sequence shown here is derived from an EMBL/GenBank/DDBJ whole genome shotgun (WGS) entry which is preliminary data.</text>
</comment>
<keyword evidence="3" id="KW-1185">Reference proteome</keyword>
<name>A0A9X1P7Y6_9BACT</name>
<reference evidence="2" key="1">
    <citation type="submission" date="2021-12" db="EMBL/GenBank/DDBJ databases">
        <title>Novel species in genus Dyadobacter.</title>
        <authorList>
            <person name="Ma C."/>
        </authorList>
    </citation>
    <scope>NUCLEOTIDE SEQUENCE</scope>
    <source>
        <strain evidence="2">CY399</strain>
    </source>
</reference>
<accession>A0A9X1P7Y6</accession>
<dbReference type="Proteomes" id="UP001139700">
    <property type="component" value="Unassembled WGS sequence"/>
</dbReference>
<organism evidence="2 3">
    <name type="scientific">Dyadobacter fanqingshengii</name>
    <dbReference type="NCBI Taxonomy" id="2906443"/>
    <lineage>
        <taxon>Bacteria</taxon>
        <taxon>Pseudomonadati</taxon>
        <taxon>Bacteroidota</taxon>
        <taxon>Cytophagia</taxon>
        <taxon>Cytophagales</taxon>
        <taxon>Spirosomataceae</taxon>
        <taxon>Dyadobacter</taxon>
    </lineage>
</organism>
<dbReference type="InterPro" id="IPR001173">
    <property type="entry name" value="Glyco_trans_2-like"/>
</dbReference>
<proteinExistence type="predicted"/>
<dbReference type="SUPFAM" id="SSF53448">
    <property type="entry name" value="Nucleotide-diphospho-sugar transferases"/>
    <property type="match status" value="1"/>
</dbReference>
<evidence type="ECO:0000259" key="1">
    <source>
        <dbReference type="Pfam" id="PF00535"/>
    </source>
</evidence>
<protein>
    <submittedName>
        <fullName evidence="2">Glycosyltransferase</fullName>
    </submittedName>
</protein>
<dbReference type="Gene3D" id="3.90.550.10">
    <property type="entry name" value="Spore Coat Polysaccharide Biosynthesis Protein SpsA, Chain A"/>
    <property type="match status" value="1"/>
</dbReference>
<dbReference type="InterPro" id="IPR029044">
    <property type="entry name" value="Nucleotide-diphossugar_trans"/>
</dbReference>
<dbReference type="EMBL" id="JAJTTA010000002">
    <property type="protein sequence ID" value="MCF0039284.1"/>
    <property type="molecule type" value="Genomic_DNA"/>
</dbReference>
<evidence type="ECO:0000313" key="2">
    <source>
        <dbReference type="EMBL" id="MCF0039284.1"/>
    </source>
</evidence>
<sequence>MSLPASLAPIVLFCFNRPAHLAQTIESLQQNVLATESELIIYSDGPRNKSDGPLIAEVRRYVAQIEGFKRVTIIKSEQNNGLAASIIKGVSEVLDKFQKVIVLEDDMLSTPDFLVFMNEALNAYEHRNDIYSVSAYGPPISFPAGYNQDLYLAPRASSWGWGTWLSKWEKADWHVSAFPELTKDKVKRNQFTLGGEDLWPMLVKQQKKVIDSWAIRWTYSQFINHAYGVYPVHSKIRNIGTDGSGTNFTFKTGYYGSEMSDSKIRIDANIQPDHEVIQAFAGYYKLPLALKIKNLIKYGV</sequence>
<dbReference type="AlphaFoldDB" id="A0A9X1P7Y6"/>
<evidence type="ECO:0000313" key="3">
    <source>
        <dbReference type="Proteomes" id="UP001139700"/>
    </source>
</evidence>
<gene>
    <name evidence="2" type="ORF">LXM24_04235</name>
</gene>
<dbReference type="RefSeq" id="WP_234611755.1">
    <property type="nucleotide sequence ID" value="NZ_CP098806.1"/>
</dbReference>
<dbReference type="Pfam" id="PF00535">
    <property type="entry name" value="Glycos_transf_2"/>
    <property type="match status" value="1"/>
</dbReference>
<feature type="domain" description="Glycosyltransferase 2-like" evidence="1">
    <location>
        <begin position="10"/>
        <end position="135"/>
    </location>
</feature>